<protein>
    <recommendedName>
        <fullName evidence="3 8">Glutamyl-tRNA reductase</fullName>
        <shortName evidence="8">GluTR</shortName>
        <ecNumber evidence="3 8">1.2.1.70</ecNumber>
    </recommendedName>
</protein>
<evidence type="ECO:0000256" key="9">
    <source>
        <dbReference type="PIRSR" id="PIRSR000445-1"/>
    </source>
</evidence>
<evidence type="ECO:0000256" key="4">
    <source>
        <dbReference type="ARBA" id="ARBA00022857"/>
    </source>
</evidence>
<dbReference type="InterPro" id="IPR000343">
    <property type="entry name" value="4pyrrol_synth_GluRdtase"/>
</dbReference>
<keyword evidence="18" id="KW-1185">Reference proteome</keyword>
<dbReference type="PATRIC" id="fig|1229908.8.peg.560"/>
<name>K0B5R2_9ARCH</name>
<dbReference type="SUPFAM" id="SSF69742">
    <property type="entry name" value="Glutamyl tRNA-reductase catalytic, N-terminal domain"/>
    <property type="match status" value="1"/>
</dbReference>
<dbReference type="InterPro" id="IPR015895">
    <property type="entry name" value="4pyrrol_synth_GluRdtase_N"/>
</dbReference>
<feature type="site" description="Important for activity" evidence="8 12">
    <location>
        <position position="97"/>
    </location>
</feature>
<feature type="binding site" evidence="8 10">
    <location>
        <position position="118"/>
    </location>
    <ligand>
        <name>substrate</name>
    </ligand>
</feature>
<dbReference type="InterPro" id="IPR036291">
    <property type="entry name" value="NAD(P)-bd_dom_sf"/>
</dbReference>
<keyword evidence="4 8" id="KW-0521">NADP</keyword>
<dbReference type="UniPathway" id="UPA00251">
    <property type="reaction ID" value="UER00316"/>
</dbReference>
<feature type="domain" description="Glutamyl-tRNA reductase N-terminal" evidence="16">
    <location>
        <begin position="10"/>
        <end position="153"/>
    </location>
</feature>
<dbReference type="CDD" id="cd05213">
    <property type="entry name" value="NAD_bind_Glutamyl_tRNA_reduct"/>
    <property type="match status" value="1"/>
</dbReference>
<dbReference type="FunFam" id="3.30.460.30:FF:000001">
    <property type="entry name" value="Glutamyl-tRNA reductase"/>
    <property type="match status" value="1"/>
</dbReference>
<dbReference type="Pfam" id="PF00745">
    <property type="entry name" value="GlutR_dimer"/>
    <property type="match status" value="1"/>
</dbReference>
<evidence type="ECO:0000259" key="16">
    <source>
        <dbReference type="Pfam" id="PF05201"/>
    </source>
</evidence>
<dbReference type="HOGENOM" id="CLU_035113_0_0_2"/>
<evidence type="ECO:0000259" key="15">
    <source>
        <dbReference type="Pfam" id="PF01488"/>
    </source>
</evidence>
<dbReference type="AlphaFoldDB" id="K0B5R2"/>
<evidence type="ECO:0000256" key="5">
    <source>
        <dbReference type="ARBA" id="ARBA00023002"/>
    </source>
</evidence>
<comment type="miscellaneous">
    <text evidence="8">During catalysis, the active site Cys acts as a nucleophile attacking the alpha-carbonyl group of tRNA-bound glutamate with the formation of a thioester intermediate between enzyme and glutamate, and the concomitant release of tRNA(Glu). The thioester intermediate is finally reduced by direct hydride transfer from NADPH, to form the product GSA.</text>
</comment>
<accession>K0B5R2</accession>
<dbReference type="InterPro" id="IPR036343">
    <property type="entry name" value="GluRdtase_N_sf"/>
</dbReference>
<organism evidence="17 18">
    <name type="scientific">Candidatus Nitrosopumilus koreensis AR1</name>
    <dbReference type="NCBI Taxonomy" id="1229908"/>
    <lineage>
        <taxon>Archaea</taxon>
        <taxon>Nitrososphaerota</taxon>
        <taxon>Nitrososphaeria</taxon>
        <taxon>Nitrosopumilales</taxon>
        <taxon>Nitrosopumilaceae</taxon>
        <taxon>Nitrosopumilus</taxon>
    </lineage>
</organism>
<dbReference type="InterPro" id="IPR015896">
    <property type="entry name" value="4pyrrol_synth_GluRdtase_dimer"/>
</dbReference>
<dbReference type="GO" id="GO:0008883">
    <property type="term" value="F:glutamyl-tRNA reductase activity"/>
    <property type="evidence" value="ECO:0007669"/>
    <property type="project" value="UniProtKB-UniRule"/>
</dbReference>
<evidence type="ECO:0000313" key="18">
    <source>
        <dbReference type="Proteomes" id="UP000006101"/>
    </source>
</evidence>
<dbReference type="NCBIfam" id="TIGR01035">
    <property type="entry name" value="hemA"/>
    <property type="match status" value="1"/>
</dbReference>
<dbReference type="PROSITE" id="PS00747">
    <property type="entry name" value="GLUTR"/>
    <property type="match status" value="1"/>
</dbReference>
<dbReference type="STRING" id="1229908.NKOR_02620"/>
<dbReference type="KEGG" id="nkr:NKOR_02620"/>
<dbReference type="Gene3D" id="3.30.460.30">
    <property type="entry name" value="Glutamyl-tRNA reductase, N-terminal domain"/>
    <property type="match status" value="1"/>
</dbReference>
<evidence type="ECO:0000256" key="10">
    <source>
        <dbReference type="PIRSR" id="PIRSR000445-2"/>
    </source>
</evidence>
<evidence type="ECO:0000256" key="6">
    <source>
        <dbReference type="ARBA" id="ARBA00023244"/>
    </source>
</evidence>
<comment type="subunit">
    <text evidence="8">Homodimer.</text>
</comment>
<dbReference type="GeneID" id="13725969"/>
<evidence type="ECO:0000256" key="13">
    <source>
        <dbReference type="RuleBase" id="RU000584"/>
    </source>
</evidence>
<dbReference type="Pfam" id="PF05201">
    <property type="entry name" value="GlutR_N"/>
    <property type="match status" value="1"/>
</dbReference>
<dbReference type="SUPFAM" id="SSF69075">
    <property type="entry name" value="Glutamyl tRNA-reductase dimerization domain"/>
    <property type="match status" value="1"/>
</dbReference>
<dbReference type="PANTHER" id="PTHR43013:SF1">
    <property type="entry name" value="GLUTAMYL-TRNA REDUCTASE"/>
    <property type="match status" value="1"/>
</dbReference>
<dbReference type="InterPro" id="IPR036453">
    <property type="entry name" value="GluRdtase_dimer_dom_sf"/>
</dbReference>
<gene>
    <name evidence="8" type="primary">hemA</name>
    <name evidence="17" type="ORF">NKOR_02620</name>
</gene>
<dbReference type="FunFam" id="3.40.50.720:FF:000031">
    <property type="entry name" value="Glutamyl-tRNA reductase"/>
    <property type="match status" value="1"/>
</dbReference>
<evidence type="ECO:0000256" key="3">
    <source>
        <dbReference type="ARBA" id="ARBA00012970"/>
    </source>
</evidence>
<comment type="function">
    <text evidence="8">Catalyzes the NADPH-dependent reduction of glutamyl-tRNA(Glu) to glutamate 1-semialdehyde (GSA).</text>
</comment>
<evidence type="ECO:0000256" key="2">
    <source>
        <dbReference type="ARBA" id="ARBA00005916"/>
    </source>
</evidence>
<dbReference type="EMBL" id="CP003842">
    <property type="protein sequence ID" value="AFS80422.1"/>
    <property type="molecule type" value="Genomic_DNA"/>
</dbReference>
<dbReference type="EC" id="1.2.1.70" evidence="3 8"/>
<keyword evidence="6 8" id="KW-0627">Porphyrin biosynthesis</keyword>
<dbReference type="GO" id="GO:0050661">
    <property type="term" value="F:NADP binding"/>
    <property type="evidence" value="ECO:0007669"/>
    <property type="project" value="InterPro"/>
</dbReference>
<dbReference type="InterPro" id="IPR006151">
    <property type="entry name" value="Shikm_DH/Glu-tRNA_Rdtase"/>
</dbReference>
<evidence type="ECO:0000256" key="8">
    <source>
        <dbReference type="HAMAP-Rule" id="MF_00087"/>
    </source>
</evidence>
<feature type="active site" description="Nucleophile" evidence="8 9">
    <location>
        <position position="50"/>
    </location>
</feature>
<feature type="binding site" evidence="8 11">
    <location>
        <begin position="187"/>
        <end position="192"/>
    </location>
    <ligand>
        <name>NADP(+)</name>
        <dbReference type="ChEBI" id="CHEBI:58349"/>
    </ligand>
</feature>
<feature type="binding site" evidence="8 10">
    <location>
        <begin position="112"/>
        <end position="114"/>
    </location>
    <ligand>
        <name>substrate</name>
    </ligand>
</feature>
<comment type="similarity">
    <text evidence="2 8 13">Belongs to the glutamyl-tRNA reductase family.</text>
</comment>
<feature type="binding site" evidence="8 10">
    <location>
        <position position="107"/>
    </location>
    <ligand>
        <name>substrate</name>
    </ligand>
</feature>
<dbReference type="Proteomes" id="UP000006101">
    <property type="component" value="Chromosome"/>
</dbReference>
<evidence type="ECO:0000259" key="14">
    <source>
        <dbReference type="Pfam" id="PF00745"/>
    </source>
</evidence>
<keyword evidence="5 8" id="KW-0560">Oxidoreductase</keyword>
<reference evidence="17 18" key="1">
    <citation type="journal article" date="2012" name="J. Bacteriol.">
        <title>Draft Genome Sequence of an Ammonia-Oxidizing Archaeon, "Candidatus Nitrosopumilus koreensis" AR1, from Marine Sediment.</title>
        <authorList>
            <person name="Park S.J."/>
            <person name="Kim J.G."/>
            <person name="Jung M.Y."/>
            <person name="Kim S.J."/>
            <person name="Cha I.T."/>
            <person name="Kwon K."/>
            <person name="Lee J.H."/>
            <person name="Rhee S.K."/>
        </authorList>
    </citation>
    <scope>NUCLEOTIDE SEQUENCE [LARGE SCALE GENOMIC DNA]</scope>
    <source>
        <strain evidence="17 18">AR1</strain>
    </source>
</reference>
<comment type="domain">
    <text evidence="8">Possesses an unusual extended V-shaped dimeric structure with each monomer consisting of three distinct domains arranged along a curved 'spinal' alpha-helix. The N-terminal catalytic domain specifically recognizes the glutamate moiety of the substrate. The second domain is the NADPH-binding domain, and the third C-terminal domain is responsible for dimerization.</text>
</comment>
<dbReference type="PANTHER" id="PTHR43013">
    <property type="entry name" value="GLUTAMYL-TRNA REDUCTASE"/>
    <property type="match status" value="1"/>
</dbReference>
<evidence type="ECO:0000256" key="7">
    <source>
        <dbReference type="ARBA" id="ARBA00047464"/>
    </source>
</evidence>
<dbReference type="PIRSF" id="PIRSF000445">
    <property type="entry name" value="4pyrrol_synth_GluRdtase"/>
    <property type="match status" value="1"/>
</dbReference>
<comment type="pathway">
    <text evidence="1 8 13">Porphyrin-containing compound metabolism; protoporphyrin-IX biosynthesis; 5-aminolevulinate from L-glutamyl-tRNA(Glu): step 1/2.</text>
</comment>
<feature type="domain" description="Tetrapyrrole biosynthesis glutamyl-tRNA reductase dimerisation" evidence="14">
    <location>
        <begin position="317"/>
        <end position="413"/>
    </location>
</feature>
<dbReference type="SUPFAM" id="SSF51735">
    <property type="entry name" value="NAD(P)-binding Rossmann-fold domains"/>
    <property type="match status" value="1"/>
</dbReference>
<proteinExistence type="inferred from homology"/>
<feature type="binding site" evidence="8 10">
    <location>
        <begin position="49"/>
        <end position="52"/>
    </location>
    <ligand>
        <name>substrate</name>
    </ligand>
</feature>
<evidence type="ECO:0000313" key="17">
    <source>
        <dbReference type="EMBL" id="AFS80422.1"/>
    </source>
</evidence>
<evidence type="ECO:0000256" key="1">
    <source>
        <dbReference type="ARBA" id="ARBA00005059"/>
    </source>
</evidence>
<dbReference type="InterPro" id="IPR018214">
    <property type="entry name" value="GluRdtase_CS"/>
</dbReference>
<dbReference type="HAMAP" id="MF_00087">
    <property type="entry name" value="Glu_tRNA_reductase"/>
    <property type="match status" value="1"/>
</dbReference>
<dbReference type="Pfam" id="PF01488">
    <property type="entry name" value="Shikimate_DH"/>
    <property type="match status" value="1"/>
</dbReference>
<dbReference type="Gene3D" id="3.40.50.720">
    <property type="entry name" value="NAD(P)-binding Rossmann-like Domain"/>
    <property type="match status" value="1"/>
</dbReference>
<comment type="catalytic activity">
    <reaction evidence="7 8 13">
        <text>(S)-4-amino-5-oxopentanoate + tRNA(Glu) + NADP(+) = L-glutamyl-tRNA(Glu) + NADPH + H(+)</text>
        <dbReference type="Rhea" id="RHEA:12344"/>
        <dbReference type="Rhea" id="RHEA-COMP:9663"/>
        <dbReference type="Rhea" id="RHEA-COMP:9680"/>
        <dbReference type="ChEBI" id="CHEBI:15378"/>
        <dbReference type="ChEBI" id="CHEBI:57501"/>
        <dbReference type="ChEBI" id="CHEBI:57783"/>
        <dbReference type="ChEBI" id="CHEBI:58349"/>
        <dbReference type="ChEBI" id="CHEBI:78442"/>
        <dbReference type="ChEBI" id="CHEBI:78520"/>
        <dbReference type="EC" id="1.2.1.70"/>
    </reaction>
</comment>
<sequence>MNQNIINARVTFRNSPIHILEQFTIKDIEEAYDKFKKHSGLEECVIIQTCNRIELFGRSKDQEFDKIKKTWASLAGLEEQVFDENMEIEENKNALHHLLKLTSGLDSMVLGEEQILGQIKNSITSAREKKASGQHLNTLFDKAIRMGTRIRNSSGIGKGGISVGSMAVKLAEENIDELKTKKTLLIGTGEVSTLVAKSLQRRGYAFDVTSRTLSRSETFCETMGGSPVKFEQVLSGFDNYDVIFVATTAPYFLVTYERIIEAMKDKNRGMMILDLSNPRTVDEKVATIGGVKLMNLDQIAEMVEKNMNARLNKVKTVENIINEEVLVLEASMKRLDAEPLVKDVFKNIDSLREKELQKALQMLDEKDEKRIKIIDELTKAVVESIVSTPMNNIRKASEQGNPEVVNLASKLFDYKKQEQVD</sequence>
<evidence type="ECO:0000256" key="11">
    <source>
        <dbReference type="PIRSR" id="PIRSR000445-3"/>
    </source>
</evidence>
<dbReference type="RefSeq" id="WP_014962811.1">
    <property type="nucleotide sequence ID" value="NC_018655.1"/>
</dbReference>
<evidence type="ECO:0000256" key="12">
    <source>
        <dbReference type="PIRSR" id="PIRSR000445-4"/>
    </source>
</evidence>
<feature type="domain" description="Quinate/shikimate 5-dehydrogenase/glutamyl-tRNA reductase" evidence="15">
    <location>
        <begin position="169"/>
        <end position="301"/>
    </location>
</feature>
<dbReference type="GO" id="GO:0019353">
    <property type="term" value="P:protoporphyrinogen IX biosynthetic process from glutamate"/>
    <property type="evidence" value="ECO:0007669"/>
    <property type="project" value="TreeGrafter"/>
</dbReference>